<protein>
    <submittedName>
        <fullName evidence="2">Uncharacterized protein</fullName>
    </submittedName>
</protein>
<evidence type="ECO:0000313" key="3">
    <source>
        <dbReference type="Proteomes" id="UP000243459"/>
    </source>
</evidence>
<evidence type="ECO:0000313" key="2">
    <source>
        <dbReference type="EMBL" id="ONK55743.1"/>
    </source>
</evidence>
<keyword evidence="1" id="KW-1133">Transmembrane helix</keyword>
<dbReference type="EMBL" id="CM007390">
    <property type="protein sequence ID" value="ONK55743.1"/>
    <property type="molecule type" value="Genomic_DNA"/>
</dbReference>
<keyword evidence="1" id="KW-0812">Transmembrane</keyword>
<accession>A0A5P1E1B1</accession>
<dbReference type="GO" id="GO:0005789">
    <property type="term" value="C:endoplasmic reticulum membrane"/>
    <property type="evidence" value="ECO:0007669"/>
    <property type="project" value="TreeGrafter"/>
</dbReference>
<reference evidence="3" key="1">
    <citation type="journal article" date="2017" name="Nat. Commun.">
        <title>The asparagus genome sheds light on the origin and evolution of a young Y chromosome.</title>
        <authorList>
            <person name="Harkess A."/>
            <person name="Zhou J."/>
            <person name="Xu C."/>
            <person name="Bowers J.E."/>
            <person name="Van der Hulst R."/>
            <person name="Ayyampalayam S."/>
            <person name="Mercati F."/>
            <person name="Riccardi P."/>
            <person name="McKain M.R."/>
            <person name="Kakrana A."/>
            <person name="Tang H."/>
            <person name="Ray J."/>
            <person name="Groenendijk J."/>
            <person name="Arikit S."/>
            <person name="Mathioni S.M."/>
            <person name="Nakano M."/>
            <person name="Shan H."/>
            <person name="Telgmann-Rauber A."/>
            <person name="Kanno A."/>
            <person name="Yue Z."/>
            <person name="Chen H."/>
            <person name="Li W."/>
            <person name="Chen Y."/>
            <person name="Xu X."/>
            <person name="Zhang Y."/>
            <person name="Luo S."/>
            <person name="Chen H."/>
            <person name="Gao J."/>
            <person name="Mao Z."/>
            <person name="Pires J.C."/>
            <person name="Luo M."/>
            <person name="Kudrna D."/>
            <person name="Wing R.A."/>
            <person name="Meyers B.C."/>
            <person name="Yi K."/>
            <person name="Kong H."/>
            <person name="Lavrijsen P."/>
            <person name="Sunseri F."/>
            <person name="Falavigna A."/>
            <person name="Ye Y."/>
            <person name="Leebens-Mack J.H."/>
            <person name="Chen G."/>
        </authorList>
    </citation>
    <scope>NUCLEOTIDE SEQUENCE [LARGE SCALE GENOMIC DNA]</scope>
    <source>
        <strain evidence="3">cv. DH0086</strain>
    </source>
</reference>
<feature type="transmembrane region" description="Helical" evidence="1">
    <location>
        <begin position="18"/>
        <end position="38"/>
    </location>
</feature>
<dbReference type="AlphaFoldDB" id="A0A5P1E1B1"/>
<dbReference type="GO" id="GO:0030148">
    <property type="term" value="P:sphingolipid biosynthetic process"/>
    <property type="evidence" value="ECO:0007669"/>
    <property type="project" value="TreeGrafter"/>
</dbReference>
<proteinExistence type="predicted"/>
<dbReference type="PANTHER" id="PTHR43550:SF3">
    <property type="entry name" value="3-KETODIHYDROSPHINGOSINE REDUCTASE"/>
    <property type="match status" value="1"/>
</dbReference>
<feature type="transmembrane region" description="Helical" evidence="1">
    <location>
        <begin position="44"/>
        <end position="68"/>
    </location>
</feature>
<organism evidence="2 3">
    <name type="scientific">Asparagus officinalis</name>
    <name type="common">Garden asparagus</name>
    <dbReference type="NCBI Taxonomy" id="4686"/>
    <lineage>
        <taxon>Eukaryota</taxon>
        <taxon>Viridiplantae</taxon>
        <taxon>Streptophyta</taxon>
        <taxon>Embryophyta</taxon>
        <taxon>Tracheophyta</taxon>
        <taxon>Spermatophyta</taxon>
        <taxon>Magnoliopsida</taxon>
        <taxon>Liliopsida</taxon>
        <taxon>Asparagales</taxon>
        <taxon>Asparagaceae</taxon>
        <taxon>Asparagoideae</taxon>
        <taxon>Asparagus</taxon>
    </lineage>
</organism>
<dbReference type="Gramene" id="ONK55743">
    <property type="protein sequence ID" value="ONK55743"/>
    <property type="gene ID" value="A4U43_C10F540"/>
</dbReference>
<dbReference type="GO" id="GO:0006666">
    <property type="term" value="P:3-keto-sphinganine metabolic process"/>
    <property type="evidence" value="ECO:0007669"/>
    <property type="project" value="TreeGrafter"/>
</dbReference>
<dbReference type="GO" id="GO:0047560">
    <property type="term" value="F:3-dehydrosphinganine reductase activity"/>
    <property type="evidence" value="ECO:0007669"/>
    <property type="project" value="TreeGrafter"/>
</dbReference>
<sequence>MKADEVAKLSLNGIKTGAFIVPCGFEGTMIAIATAGLSPQPSSLWAFVEVLGAGFMRFLGLCVQWNWYGVIEKCHAKRKNEELSLAHGGAEKS</sequence>
<name>A0A5P1E1B1_ASPOF</name>
<evidence type="ECO:0000256" key="1">
    <source>
        <dbReference type="SAM" id="Phobius"/>
    </source>
</evidence>
<dbReference type="PANTHER" id="PTHR43550">
    <property type="entry name" value="3-KETODIHYDROSPHINGOSINE REDUCTASE"/>
    <property type="match status" value="1"/>
</dbReference>
<gene>
    <name evidence="2" type="ORF">A4U43_C10F540</name>
</gene>
<keyword evidence="3" id="KW-1185">Reference proteome</keyword>
<keyword evidence="1" id="KW-0472">Membrane</keyword>
<dbReference type="OMA" id="VIEKCHA"/>
<dbReference type="Proteomes" id="UP000243459">
    <property type="component" value="Chromosome 10"/>
</dbReference>